<dbReference type="InterPro" id="IPR000415">
    <property type="entry name" value="Nitroreductase-like"/>
</dbReference>
<dbReference type="PANTHER" id="PTHR42741">
    <property type="entry name" value="NITROREDUCTASE FAMILY PROTEIN"/>
    <property type="match status" value="1"/>
</dbReference>
<dbReference type="InterPro" id="IPR020051">
    <property type="entry name" value="SagB-type_dehydrogenase"/>
</dbReference>
<dbReference type="RefSeq" id="WP_145256850.1">
    <property type="nucleotide sequence ID" value="NZ_CP036279.1"/>
</dbReference>
<dbReference type="PANTHER" id="PTHR42741:SF3">
    <property type="entry name" value="NITROREDUCTASE FAMILY PROTEIN"/>
    <property type="match status" value="1"/>
</dbReference>
<proteinExistence type="predicted"/>
<keyword evidence="2" id="KW-1185">Reference proteome</keyword>
<dbReference type="CDD" id="cd02142">
    <property type="entry name" value="McbC_SagB-like_oxidoreductase"/>
    <property type="match status" value="2"/>
</dbReference>
<evidence type="ECO:0000313" key="2">
    <source>
        <dbReference type="Proteomes" id="UP000317093"/>
    </source>
</evidence>
<name>A0A518B108_9BACT</name>
<dbReference type="EMBL" id="CP036279">
    <property type="protein sequence ID" value="QDU60660.1"/>
    <property type="molecule type" value="Genomic_DNA"/>
</dbReference>
<dbReference type="SUPFAM" id="SSF55469">
    <property type="entry name" value="FMN-dependent nitroreductase-like"/>
    <property type="match status" value="2"/>
</dbReference>
<evidence type="ECO:0000313" key="1">
    <source>
        <dbReference type="EMBL" id="QDU60660.1"/>
    </source>
</evidence>
<sequence length="554" mass="61379">MDRPPIEEDWQAADAYHELTKHHFHRYAASPGYLDWKHQPDPFRRFAGASLTKLPFASESDSPTYDQLVTGSGIAPSSVESQSLGAFLETSLGLTAWKSTGIDTWALRANPSSGNLHPTEAYLVLGAVEGVGERPGVYHYCPKEHGLECRLSFPGELWRTLTADLPGGSFLVGLTSIHWREAWKYGVRAYRYCQHDVGHALACLRLSAARLGWSLRVLEDLGDDEVAALLGVDRDQEFPSEDREVPALLAVVTPRVEDEGSTATLDRKAVPALVAGDWSGVANELSSQHVDWEVLEIVSQACAKPGTEPKAIAEQGTSTATFEAPSFPDRHRNAVRLFRSRRSAVAMDGETSIEKEDFFRLLARTVPAKGIAPWDAIVWRPSVHLALFVHRVNGLTPGLYMLVRHRNDGAAIRESLHDEFLWRTVPEAPPGLDLLLLREGDAQKVSTQVSCLQGIAGEGAFSLGMLADWGRLREEGAWFYRRFFWESGMIGQVLYLEAEAAGVRATGIGCFFDDPVHELFGVKERRFQSVYHFTVGGAVDDNRLQTWPAYPDRS</sequence>
<dbReference type="AlphaFoldDB" id="A0A518B108"/>
<dbReference type="NCBIfam" id="TIGR03605">
    <property type="entry name" value="antibiot_sagB"/>
    <property type="match status" value="1"/>
</dbReference>
<dbReference type="KEGG" id="knv:Pan216_15080"/>
<protein>
    <submittedName>
        <fullName evidence="1">Nitroreductase family protein</fullName>
    </submittedName>
</protein>
<gene>
    <name evidence="1" type="ORF">Pan216_15080</name>
</gene>
<organism evidence="1 2">
    <name type="scientific">Kolteria novifilia</name>
    <dbReference type="NCBI Taxonomy" id="2527975"/>
    <lineage>
        <taxon>Bacteria</taxon>
        <taxon>Pseudomonadati</taxon>
        <taxon>Planctomycetota</taxon>
        <taxon>Planctomycetia</taxon>
        <taxon>Kolteriales</taxon>
        <taxon>Kolteriaceae</taxon>
        <taxon>Kolteria</taxon>
    </lineage>
</organism>
<dbReference type="Proteomes" id="UP000317093">
    <property type="component" value="Chromosome"/>
</dbReference>
<accession>A0A518B108</accession>
<dbReference type="OrthoDB" id="9801593at2"/>
<dbReference type="Gene3D" id="3.40.109.10">
    <property type="entry name" value="NADH Oxidase"/>
    <property type="match status" value="2"/>
</dbReference>
<reference evidence="1 2" key="1">
    <citation type="submission" date="2019-02" db="EMBL/GenBank/DDBJ databases">
        <title>Deep-cultivation of Planctomycetes and their phenomic and genomic characterization uncovers novel biology.</title>
        <authorList>
            <person name="Wiegand S."/>
            <person name="Jogler M."/>
            <person name="Boedeker C."/>
            <person name="Pinto D."/>
            <person name="Vollmers J."/>
            <person name="Rivas-Marin E."/>
            <person name="Kohn T."/>
            <person name="Peeters S.H."/>
            <person name="Heuer A."/>
            <person name="Rast P."/>
            <person name="Oberbeckmann S."/>
            <person name="Bunk B."/>
            <person name="Jeske O."/>
            <person name="Meyerdierks A."/>
            <person name="Storesund J.E."/>
            <person name="Kallscheuer N."/>
            <person name="Luecker S."/>
            <person name="Lage O.M."/>
            <person name="Pohl T."/>
            <person name="Merkel B.J."/>
            <person name="Hornburger P."/>
            <person name="Mueller R.-W."/>
            <person name="Bruemmer F."/>
            <person name="Labrenz M."/>
            <person name="Spormann A.M."/>
            <person name="Op den Camp H."/>
            <person name="Overmann J."/>
            <person name="Amann R."/>
            <person name="Jetten M.S.M."/>
            <person name="Mascher T."/>
            <person name="Medema M.H."/>
            <person name="Devos D.P."/>
            <person name="Kaster A.-K."/>
            <person name="Ovreas L."/>
            <person name="Rohde M."/>
            <person name="Galperin M.Y."/>
            <person name="Jogler C."/>
        </authorList>
    </citation>
    <scope>NUCLEOTIDE SEQUENCE [LARGE SCALE GENOMIC DNA]</scope>
    <source>
        <strain evidence="1 2">Pan216</strain>
    </source>
</reference>
<dbReference type="GO" id="GO:0016491">
    <property type="term" value="F:oxidoreductase activity"/>
    <property type="evidence" value="ECO:0007669"/>
    <property type="project" value="InterPro"/>
</dbReference>